<feature type="transmembrane region" description="Helical" evidence="7">
    <location>
        <begin position="183"/>
        <end position="208"/>
    </location>
</feature>
<feature type="domain" description="ABC transmembrane type-1" evidence="8">
    <location>
        <begin position="71"/>
        <end position="262"/>
    </location>
</feature>
<dbReference type="AlphaFoldDB" id="A0A317KXJ9"/>
<protein>
    <recommendedName>
        <fullName evidence="8">ABC transmembrane type-1 domain-containing protein</fullName>
    </recommendedName>
</protein>
<dbReference type="InterPro" id="IPR050901">
    <property type="entry name" value="BP-dep_ABC_trans_perm"/>
</dbReference>
<comment type="subcellular location">
    <subcellularLocation>
        <location evidence="1 7">Cell membrane</location>
        <topology evidence="1 7">Multi-pass membrane protein</topology>
    </subcellularLocation>
</comment>
<evidence type="ECO:0000256" key="5">
    <source>
        <dbReference type="ARBA" id="ARBA00022989"/>
    </source>
</evidence>
<dbReference type="GO" id="GO:0005886">
    <property type="term" value="C:plasma membrane"/>
    <property type="evidence" value="ECO:0007669"/>
    <property type="project" value="UniProtKB-SubCell"/>
</dbReference>
<evidence type="ECO:0000313" key="9">
    <source>
        <dbReference type="EMBL" id="PWU67238.1"/>
    </source>
</evidence>
<dbReference type="PANTHER" id="PTHR32243">
    <property type="entry name" value="MALTOSE TRANSPORT SYSTEM PERMEASE-RELATED"/>
    <property type="match status" value="1"/>
</dbReference>
<dbReference type="Gene3D" id="1.10.3720.10">
    <property type="entry name" value="MetI-like"/>
    <property type="match status" value="1"/>
</dbReference>
<evidence type="ECO:0000256" key="1">
    <source>
        <dbReference type="ARBA" id="ARBA00004651"/>
    </source>
</evidence>
<gene>
    <name evidence="9" type="ORF">DLJ74_16855</name>
</gene>
<evidence type="ECO:0000313" key="10">
    <source>
        <dbReference type="Proteomes" id="UP000245624"/>
    </source>
</evidence>
<evidence type="ECO:0000259" key="8">
    <source>
        <dbReference type="PROSITE" id="PS50928"/>
    </source>
</evidence>
<keyword evidence="4 7" id="KW-0812">Transmembrane</keyword>
<feature type="transmembrane region" description="Helical" evidence="7">
    <location>
        <begin position="139"/>
        <end position="162"/>
    </location>
</feature>
<evidence type="ECO:0000256" key="2">
    <source>
        <dbReference type="ARBA" id="ARBA00022448"/>
    </source>
</evidence>
<dbReference type="InterPro" id="IPR000515">
    <property type="entry name" value="MetI-like"/>
</dbReference>
<name>A0A317KXJ9_9BACI</name>
<keyword evidence="5 7" id="KW-1133">Transmembrane helix</keyword>
<dbReference type="Pfam" id="PF00528">
    <property type="entry name" value="BPD_transp_1"/>
    <property type="match status" value="1"/>
</dbReference>
<dbReference type="EMBL" id="QGTD01000018">
    <property type="protein sequence ID" value="PWU67238.1"/>
    <property type="molecule type" value="Genomic_DNA"/>
</dbReference>
<dbReference type="Proteomes" id="UP000245624">
    <property type="component" value="Unassembled WGS sequence"/>
</dbReference>
<dbReference type="SUPFAM" id="SSF161098">
    <property type="entry name" value="MetI-like"/>
    <property type="match status" value="1"/>
</dbReference>
<feature type="transmembrane region" description="Helical" evidence="7">
    <location>
        <begin position="71"/>
        <end position="94"/>
    </location>
</feature>
<keyword evidence="10" id="KW-1185">Reference proteome</keyword>
<feature type="transmembrane region" description="Helical" evidence="7">
    <location>
        <begin position="12"/>
        <end position="31"/>
    </location>
</feature>
<dbReference type="CDD" id="cd06261">
    <property type="entry name" value="TM_PBP2"/>
    <property type="match status" value="1"/>
</dbReference>
<organism evidence="9 10">
    <name type="scientific">Gracilibacillus dipsosauri</name>
    <dbReference type="NCBI Taxonomy" id="178340"/>
    <lineage>
        <taxon>Bacteria</taxon>
        <taxon>Bacillati</taxon>
        <taxon>Bacillota</taxon>
        <taxon>Bacilli</taxon>
        <taxon>Bacillales</taxon>
        <taxon>Bacillaceae</taxon>
        <taxon>Gracilibacillus</taxon>
    </lineage>
</organism>
<evidence type="ECO:0000256" key="7">
    <source>
        <dbReference type="RuleBase" id="RU363032"/>
    </source>
</evidence>
<keyword evidence="6 7" id="KW-0472">Membrane</keyword>
<reference evidence="9 10" key="1">
    <citation type="submission" date="2018-05" db="EMBL/GenBank/DDBJ databases">
        <title>Genomic analysis of Gracilibacillus dipsosauri DD1 reveals novel features of a salt-tolerant amylase.</title>
        <authorList>
            <person name="Deutch C.E."/>
            <person name="Yang S."/>
        </authorList>
    </citation>
    <scope>NUCLEOTIDE SEQUENCE [LARGE SCALE GENOMIC DNA]</scope>
    <source>
        <strain evidence="9 10">DD1</strain>
    </source>
</reference>
<feature type="transmembrane region" description="Helical" evidence="7">
    <location>
        <begin position="106"/>
        <end position="127"/>
    </location>
</feature>
<sequence length="277" mass="30722">MEESNMKKKKSLLFWIGLVLIILINIIPYLWTVLTSLKQQGEIYDVKILPETFFLDNYVAVITQSGFLTNIFNSIFVSGVTALVCILIGVPAAYAFARMQFKLKNILFMLVLFITIFPGIFIISPLFSFLRSIGAIDTYFALIIPYVAYFTPLVVWILTGFFRTIPPAIEEVAIMDGCSVFKLITRIVLPLSLPGILTVGIIAFTLSWNEFLFALIFTSSDNARTVPVAISQFQGIHSLNWGQMTAAAVTATIPIVLISIALQKYIISGLTAGAIKE</sequence>
<feature type="transmembrane region" description="Helical" evidence="7">
    <location>
        <begin position="241"/>
        <end position="262"/>
    </location>
</feature>
<dbReference type="PROSITE" id="PS50928">
    <property type="entry name" value="ABC_TM1"/>
    <property type="match status" value="1"/>
</dbReference>
<accession>A0A317KXJ9</accession>
<dbReference type="PANTHER" id="PTHR32243:SF18">
    <property type="entry name" value="INNER MEMBRANE ABC TRANSPORTER PERMEASE PROTEIN YCJP"/>
    <property type="match status" value="1"/>
</dbReference>
<dbReference type="OrthoDB" id="9810086at2"/>
<evidence type="ECO:0000256" key="6">
    <source>
        <dbReference type="ARBA" id="ARBA00023136"/>
    </source>
</evidence>
<evidence type="ECO:0000256" key="4">
    <source>
        <dbReference type="ARBA" id="ARBA00022692"/>
    </source>
</evidence>
<proteinExistence type="inferred from homology"/>
<comment type="caution">
    <text evidence="9">The sequence shown here is derived from an EMBL/GenBank/DDBJ whole genome shotgun (WGS) entry which is preliminary data.</text>
</comment>
<keyword evidence="3" id="KW-1003">Cell membrane</keyword>
<evidence type="ECO:0000256" key="3">
    <source>
        <dbReference type="ARBA" id="ARBA00022475"/>
    </source>
</evidence>
<dbReference type="GO" id="GO:0055085">
    <property type="term" value="P:transmembrane transport"/>
    <property type="evidence" value="ECO:0007669"/>
    <property type="project" value="InterPro"/>
</dbReference>
<comment type="similarity">
    <text evidence="7">Belongs to the binding-protein-dependent transport system permease family.</text>
</comment>
<dbReference type="InterPro" id="IPR035906">
    <property type="entry name" value="MetI-like_sf"/>
</dbReference>
<keyword evidence="2 7" id="KW-0813">Transport</keyword>